<evidence type="ECO:0000313" key="8">
    <source>
        <dbReference type="EMBL" id="SDK32559.1"/>
    </source>
</evidence>
<evidence type="ECO:0000256" key="1">
    <source>
        <dbReference type="ARBA" id="ARBA00011900"/>
    </source>
</evidence>
<evidence type="ECO:0000256" key="5">
    <source>
        <dbReference type="ARBA" id="ARBA00047942"/>
    </source>
</evidence>
<accession>A0A1G9AYZ7</accession>
<dbReference type="RefSeq" id="WP_092984060.1">
    <property type="nucleotide sequence ID" value="NZ_FNFY01000002.1"/>
</dbReference>
<dbReference type="OrthoDB" id="9814572at2"/>
<dbReference type="EMBL" id="FNFY01000002">
    <property type="protein sequence ID" value="SDK32559.1"/>
    <property type="molecule type" value="Genomic_DNA"/>
</dbReference>
<gene>
    <name evidence="8" type="ORF">SAMN05216216_10250</name>
</gene>
<dbReference type="GO" id="GO:0009007">
    <property type="term" value="F:site-specific DNA-methyltransferase (adenine-specific) activity"/>
    <property type="evidence" value="ECO:0007669"/>
    <property type="project" value="UniProtKB-EC"/>
</dbReference>
<keyword evidence="2 8" id="KW-0489">Methyltransferase</keyword>
<dbReference type="PRINTS" id="PR00507">
    <property type="entry name" value="N12N6MTFRASE"/>
</dbReference>
<dbReference type="InterPro" id="IPR047939">
    <property type="entry name" value="BREX_1_PglX"/>
</dbReference>
<dbReference type="PROSITE" id="PS00092">
    <property type="entry name" value="N6_MTASE"/>
    <property type="match status" value="1"/>
</dbReference>
<dbReference type="PANTHER" id="PTHR33841:SF1">
    <property type="entry name" value="DNA METHYLTRANSFERASE A"/>
    <property type="match status" value="1"/>
</dbReference>
<dbReference type="EC" id="2.1.1.72" evidence="1"/>
<protein>
    <recommendedName>
        <fullName evidence="1">site-specific DNA-methyltransferase (adenine-specific)</fullName>
        <ecNumber evidence="1">2.1.1.72</ecNumber>
    </recommendedName>
</protein>
<dbReference type="Pfam" id="PF07669">
    <property type="entry name" value="Eco57I"/>
    <property type="match status" value="1"/>
</dbReference>
<dbReference type="AlphaFoldDB" id="A0A1G9AYZ7"/>
<dbReference type="InterPro" id="IPR002052">
    <property type="entry name" value="DNA_methylase_N6_adenine_CS"/>
</dbReference>
<dbReference type="Gene3D" id="3.40.50.150">
    <property type="entry name" value="Vaccinia Virus protein VP39"/>
    <property type="match status" value="1"/>
</dbReference>
<evidence type="ECO:0000256" key="4">
    <source>
        <dbReference type="ARBA" id="ARBA00022691"/>
    </source>
</evidence>
<keyword evidence="4" id="KW-0949">S-adenosyl-L-methionine</keyword>
<keyword evidence="3" id="KW-0808">Transferase</keyword>
<dbReference type="Proteomes" id="UP000199008">
    <property type="component" value="Unassembled WGS sequence"/>
</dbReference>
<comment type="catalytic activity">
    <reaction evidence="5">
        <text>a 2'-deoxyadenosine in DNA + S-adenosyl-L-methionine = an N(6)-methyl-2'-deoxyadenosine in DNA + S-adenosyl-L-homocysteine + H(+)</text>
        <dbReference type="Rhea" id="RHEA:15197"/>
        <dbReference type="Rhea" id="RHEA-COMP:12418"/>
        <dbReference type="Rhea" id="RHEA-COMP:12419"/>
        <dbReference type="ChEBI" id="CHEBI:15378"/>
        <dbReference type="ChEBI" id="CHEBI:57856"/>
        <dbReference type="ChEBI" id="CHEBI:59789"/>
        <dbReference type="ChEBI" id="CHEBI:90615"/>
        <dbReference type="ChEBI" id="CHEBI:90616"/>
        <dbReference type="EC" id="2.1.1.72"/>
    </reaction>
</comment>
<evidence type="ECO:0000256" key="2">
    <source>
        <dbReference type="ARBA" id="ARBA00022603"/>
    </source>
</evidence>
<dbReference type="InterPro" id="IPR029063">
    <property type="entry name" value="SAM-dependent_MTases_sf"/>
</dbReference>
<sequence length="1163" mass="136965">MNKAELKKFAVEARRELIEKVSLKAEQYGITKEYQTLLFEEKYGELLVNGRTYPTSLKNALKAIESKLKKVGYEQLIEEVSYTWFNRITAIRYMEVNGHLPERVNVLSSTMGKSEPDIIFDHETMDLDIEIDEIRSLLKEEQTEFAYRKLFVAQCNALNKIMPFLFEQIEDYTELLLPDYLLDQQSIIRKITEEVSERNFYEIEENGSKKDNVEILGWLYQYYMSEKKEEVGGLKNKSVRKEDLPVVTQLFTPKWIVQYMVQNSLGKLYDEKYENNNLSKHWQYYLKHEENHHLYPEFDSLEEMKIMDPACGSGHILLYAFDILYDMYQEAGYPSRNIPELILANNLYGLDIDKRAQQIANFALLMKAVEKQPRLLARLNRKKEPIKINVYEIVDADQSLSEEALNYFTKCDTQKRKVRETMSQFKNAKQYGSLIFPIDQPYFEWEKRITKLIKNPRDLFEDTYSKELSEKLLDITKQASLLREHYDIVITNPPYHSKYNNDLKKFIVENYNDYKMDLYSAFIVRATKMLKFNGYSSLMTPYTWMFISSHKTLRSYLLKNTTISSLVQLEYSAFEEATVPICTFTIQNQSRYTLGEYIRLADYKGADIQPFKLQEAAINSNICYRYHKYSDSFEKLPNNPVAYWASEKILKLFKEDETIKDYLSGGNGMTTGANNKFLRLWHEVSISKTKFNAQDENEAYLSNAKWFPYIKGGAYRKWYGNLEYVIDWHKNGENIKNYDKCFLRNKNYYFKEGISWSKISSGSFSVRYSPQGALFDVAGISLFNNSSRSTEEFLGFLNSKVANHLLKYLSPTLNYEAGTIKSLPLIANDENIEKIVNDQISISKKDWDFYETSWDFIRNPFVTYNTDSIEYAFESWQEELFSLRNRYKINEEKINKMFIQLYNLEDELLPEISEKEVVISRADQEKDAKHFLSYFIGCIVGRYSINSEGLAYAGGAFNENKYSIFNPNKGGLIHITENKYFENDIIVRLKEFLAVTFSGDTIDENINWLGESLTMRKNESSEERLRRYFMDDFFKDHCKTYQKRPIYWLVDSGKQKGLRTLIYMHRYQPDTMATIRFEHLQEIQSKYQNEIEVLEIRLSNPDISASDRKNLEKSKESYQKKIEELQEFDKKLAVYANEPIDIDLDDGVKVNYAKFDDVLAKIK</sequence>
<feature type="domain" description="Type II methyltransferase M.TaqI-like" evidence="7">
    <location>
        <begin position="345"/>
        <end position="573"/>
    </location>
</feature>
<reference evidence="9" key="1">
    <citation type="submission" date="2016-10" db="EMBL/GenBank/DDBJ databases">
        <authorList>
            <person name="Varghese N."/>
            <person name="Submissions S."/>
        </authorList>
    </citation>
    <scope>NUCLEOTIDE SEQUENCE [LARGE SCALE GENOMIC DNA]</scope>
    <source>
        <strain evidence="9">CGMCC 1.8895</strain>
    </source>
</reference>
<proteinExistence type="predicted"/>
<dbReference type="STRING" id="576118.SAMN05216216_10250"/>
<dbReference type="PANTHER" id="PTHR33841">
    <property type="entry name" value="DNA METHYLTRANSFERASE YEEA-RELATED"/>
    <property type="match status" value="1"/>
</dbReference>
<dbReference type="GO" id="GO:0006304">
    <property type="term" value="P:DNA modification"/>
    <property type="evidence" value="ECO:0007669"/>
    <property type="project" value="InterPro"/>
</dbReference>
<dbReference type="SUPFAM" id="SSF53335">
    <property type="entry name" value="S-adenosyl-L-methionine-dependent methyltransferases"/>
    <property type="match status" value="1"/>
</dbReference>
<dbReference type="GO" id="GO:0032259">
    <property type="term" value="P:methylation"/>
    <property type="evidence" value="ECO:0007669"/>
    <property type="project" value="UniProtKB-KW"/>
</dbReference>
<evidence type="ECO:0000256" key="3">
    <source>
        <dbReference type="ARBA" id="ARBA00022679"/>
    </source>
</evidence>
<keyword evidence="6" id="KW-0175">Coiled coil</keyword>
<dbReference type="GO" id="GO:0003676">
    <property type="term" value="F:nucleic acid binding"/>
    <property type="evidence" value="ECO:0007669"/>
    <property type="project" value="InterPro"/>
</dbReference>
<dbReference type="NCBIfam" id="NF033452">
    <property type="entry name" value="BREX_1_MTaseX"/>
    <property type="match status" value="1"/>
</dbReference>
<feature type="coiled-coil region" evidence="6">
    <location>
        <begin position="1077"/>
        <end position="1138"/>
    </location>
</feature>
<name>A0A1G9AYZ7_9BACL</name>
<evidence type="ECO:0000256" key="6">
    <source>
        <dbReference type="SAM" id="Coils"/>
    </source>
</evidence>
<dbReference type="InterPro" id="IPR050953">
    <property type="entry name" value="N4_N6_ade-DNA_methylase"/>
</dbReference>
<dbReference type="InterPro" id="IPR011639">
    <property type="entry name" value="MethylTrfase_TaqI-like_dom"/>
</dbReference>
<evidence type="ECO:0000259" key="7">
    <source>
        <dbReference type="Pfam" id="PF07669"/>
    </source>
</evidence>
<evidence type="ECO:0000313" key="9">
    <source>
        <dbReference type="Proteomes" id="UP000199008"/>
    </source>
</evidence>
<keyword evidence="9" id="KW-1185">Reference proteome</keyword>
<organism evidence="8 9">
    <name type="scientific">Lacicoccus qingdaonensis</name>
    <dbReference type="NCBI Taxonomy" id="576118"/>
    <lineage>
        <taxon>Bacteria</taxon>
        <taxon>Bacillati</taxon>
        <taxon>Bacillota</taxon>
        <taxon>Bacilli</taxon>
        <taxon>Bacillales</taxon>
        <taxon>Salinicoccaceae</taxon>
        <taxon>Lacicoccus</taxon>
    </lineage>
</organism>